<dbReference type="OrthoDB" id="3563602at2759"/>
<dbReference type="EMBL" id="MU251380">
    <property type="protein sequence ID" value="KAG9237815.1"/>
    <property type="molecule type" value="Genomic_DNA"/>
</dbReference>
<dbReference type="Proteomes" id="UP000824998">
    <property type="component" value="Unassembled WGS sequence"/>
</dbReference>
<evidence type="ECO:0000313" key="2">
    <source>
        <dbReference type="EMBL" id="KAG9237815.1"/>
    </source>
</evidence>
<feature type="chain" id="PRO_5040434097" evidence="1">
    <location>
        <begin position="25"/>
        <end position="206"/>
    </location>
</feature>
<gene>
    <name evidence="2" type="ORF">BJ875DRAFT_121958</name>
</gene>
<sequence>MSSSIAWHNMGLLFTLLCLFAAQAVVGDANHVITSRITTVTVSKSDCYTKTINTPNHGAECRGLDCVGPIAQCIGIKQVTVDVPPVDPRCPNTPTKVAVGPCETCVEGGGCRYVTSTVWKTGEASPLPTKRQLEPAACATTVYRSATGQRGFTYTLYPYTETRISLVNCGTCSLVVSELQVPGPGVTRTTTVTKATPFVVTTYACQ</sequence>
<accession>A0A9P7YRC3</accession>
<keyword evidence="1" id="KW-0732">Signal</keyword>
<dbReference type="AlphaFoldDB" id="A0A9P7YRC3"/>
<name>A0A9P7YRC3_9HELO</name>
<feature type="signal peptide" evidence="1">
    <location>
        <begin position="1"/>
        <end position="24"/>
    </location>
</feature>
<organism evidence="2 3">
    <name type="scientific">Amylocarpus encephaloides</name>
    <dbReference type="NCBI Taxonomy" id="45428"/>
    <lineage>
        <taxon>Eukaryota</taxon>
        <taxon>Fungi</taxon>
        <taxon>Dikarya</taxon>
        <taxon>Ascomycota</taxon>
        <taxon>Pezizomycotina</taxon>
        <taxon>Leotiomycetes</taxon>
        <taxon>Helotiales</taxon>
        <taxon>Helotiales incertae sedis</taxon>
        <taxon>Amylocarpus</taxon>
    </lineage>
</organism>
<protein>
    <submittedName>
        <fullName evidence="2">Uncharacterized protein</fullName>
    </submittedName>
</protein>
<reference evidence="2" key="1">
    <citation type="journal article" date="2021" name="IMA Fungus">
        <title>Genomic characterization of three marine fungi, including Emericellopsis atlantica sp. nov. with signatures of a generalist lifestyle and marine biomass degradation.</title>
        <authorList>
            <person name="Hagestad O.C."/>
            <person name="Hou L."/>
            <person name="Andersen J.H."/>
            <person name="Hansen E.H."/>
            <person name="Altermark B."/>
            <person name="Li C."/>
            <person name="Kuhnert E."/>
            <person name="Cox R.J."/>
            <person name="Crous P.W."/>
            <person name="Spatafora J.W."/>
            <person name="Lail K."/>
            <person name="Amirebrahimi M."/>
            <person name="Lipzen A."/>
            <person name="Pangilinan J."/>
            <person name="Andreopoulos W."/>
            <person name="Hayes R.D."/>
            <person name="Ng V."/>
            <person name="Grigoriev I.V."/>
            <person name="Jackson S.A."/>
            <person name="Sutton T.D.S."/>
            <person name="Dobson A.D.W."/>
            <person name="Rama T."/>
        </authorList>
    </citation>
    <scope>NUCLEOTIDE SEQUENCE</scope>
    <source>
        <strain evidence="2">TRa018bII</strain>
    </source>
</reference>
<keyword evidence="3" id="KW-1185">Reference proteome</keyword>
<evidence type="ECO:0000313" key="3">
    <source>
        <dbReference type="Proteomes" id="UP000824998"/>
    </source>
</evidence>
<proteinExistence type="predicted"/>
<comment type="caution">
    <text evidence="2">The sequence shown here is derived from an EMBL/GenBank/DDBJ whole genome shotgun (WGS) entry which is preliminary data.</text>
</comment>
<evidence type="ECO:0000256" key="1">
    <source>
        <dbReference type="SAM" id="SignalP"/>
    </source>
</evidence>